<keyword evidence="1" id="KW-0732">Signal</keyword>
<protein>
    <submittedName>
        <fullName evidence="2">Uncharacterized protein</fullName>
    </submittedName>
</protein>
<evidence type="ECO:0000256" key="1">
    <source>
        <dbReference type="SAM" id="SignalP"/>
    </source>
</evidence>
<sequence>MKMSMTGQPKGHLWLVFTMLFAIFTMHGEGATSFSPPSLPLSPTYAPVIKVEGKVYCYRCFNEAHPEESHAKKHLEGEILSLSLFL</sequence>
<reference evidence="2" key="1">
    <citation type="submission" date="2014-09" db="EMBL/GenBank/DDBJ databases">
        <authorList>
            <person name="Magalhaes I.L.F."/>
            <person name="Oliveira U."/>
            <person name="Santos F.R."/>
            <person name="Vidigal T.H.D.A."/>
            <person name="Brescovit A.D."/>
            <person name="Santos A.J."/>
        </authorList>
    </citation>
    <scope>NUCLEOTIDE SEQUENCE</scope>
    <source>
        <tissue evidence="2">Shoot tissue taken approximately 20 cm above the soil surface</tissue>
    </source>
</reference>
<name>A0A0A9HPD5_ARUDO</name>
<dbReference type="AlphaFoldDB" id="A0A0A9HPD5"/>
<proteinExistence type="predicted"/>
<feature type="chain" id="PRO_5002045395" evidence="1">
    <location>
        <begin position="31"/>
        <end position="86"/>
    </location>
</feature>
<organism evidence="2">
    <name type="scientific">Arundo donax</name>
    <name type="common">Giant reed</name>
    <name type="synonym">Donax arundinaceus</name>
    <dbReference type="NCBI Taxonomy" id="35708"/>
    <lineage>
        <taxon>Eukaryota</taxon>
        <taxon>Viridiplantae</taxon>
        <taxon>Streptophyta</taxon>
        <taxon>Embryophyta</taxon>
        <taxon>Tracheophyta</taxon>
        <taxon>Spermatophyta</taxon>
        <taxon>Magnoliopsida</taxon>
        <taxon>Liliopsida</taxon>
        <taxon>Poales</taxon>
        <taxon>Poaceae</taxon>
        <taxon>PACMAD clade</taxon>
        <taxon>Arundinoideae</taxon>
        <taxon>Arundineae</taxon>
        <taxon>Arundo</taxon>
    </lineage>
</organism>
<reference evidence="2" key="2">
    <citation type="journal article" date="2015" name="Data Brief">
        <title>Shoot transcriptome of the giant reed, Arundo donax.</title>
        <authorList>
            <person name="Barrero R.A."/>
            <person name="Guerrero F.D."/>
            <person name="Moolhuijzen P."/>
            <person name="Goolsby J.A."/>
            <person name="Tidwell J."/>
            <person name="Bellgard S.E."/>
            <person name="Bellgard M.I."/>
        </authorList>
    </citation>
    <scope>NUCLEOTIDE SEQUENCE</scope>
    <source>
        <tissue evidence="2">Shoot tissue taken approximately 20 cm above the soil surface</tissue>
    </source>
</reference>
<dbReference type="EMBL" id="GBRH01161150">
    <property type="protein sequence ID" value="JAE36746.1"/>
    <property type="molecule type" value="Transcribed_RNA"/>
</dbReference>
<accession>A0A0A9HPD5</accession>
<feature type="signal peptide" evidence="1">
    <location>
        <begin position="1"/>
        <end position="30"/>
    </location>
</feature>
<evidence type="ECO:0000313" key="2">
    <source>
        <dbReference type="EMBL" id="JAE36746.1"/>
    </source>
</evidence>